<gene>
    <name evidence="4" type="ORF">L2K70_02325</name>
</gene>
<evidence type="ECO:0000313" key="4">
    <source>
        <dbReference type="EMBL" id="MCF6376429.1"/>
    </source>
</evidence>
<dbReference type="Pfam" id="PF18755">
    <property type="entry name" value="RAMA"/>
    <property type="match status" value="1"/>
</dbReference>
<keyword evidence="5" id="KW-1185">Reference proteome</keyword>
<evidence type="ECO:0000259" key="1">
    <source>
        <dbReference type="Pfam" id="PF03235"/>
    </source>
</evidence>
<dbReference type="PANTHER" id="PTHR35149">
    <property type="entry name" value="SLL5132 PROTEIN"/>
    <property type="match status" value="1"/>
</dbReference>
<dbReference type="Proteomes" id="UP001201161">
    <property type="component" value="Unassembled WGS sequence"/>
</dbReference>
<feature type="domain" description="GmrSD restriction endonucleases C-terminal" evidence="2">
    <location>
        <begin position="442"/>
        <end position="588"/>
    </location>
</feature>
<evidence type="ECO:0000313" key="5">
    <source>
        <dbReference type="Proteomes" id="UP001201161"/>
    </source>
</evidence>
<dbReference type="EMBL" id="JAKJHZ010000003">
    <property type="protein sequence ID" value="MCF6376429.1"/>
    <property type="molecule type" value="Genomic_DNA"/>
</dbReference>
<organism evidence="4 5">
    <name type="scientific">Nocardioides potassii</name>
    <dbReference type="NCBI Taxonomy" id="2911371"/>
    <lineage>
        <taxon>Bacteria</taxon>
        <taxon>Bacillati</taxon>
        <taxon>Actinomycetota</taxon>
        <taxon>Actinomycetes</taxon>
        <taxon>Propionibacteriales</taxon>
        <taxon>Nocardioidaceae</taxon>
        <taxon>Nocardioides</taxon>
    </lineage>
</organism>
<feature type="domain" description="RAMA" evidence="3">
    <location>
        <begin position="608"/>
        <end position="698"/>
    </location>
</feature>
<evidence type="ECO:0000259" key="2">
    <source>
        <dbReference type="Pfam" id="PF07510"/>
    </source>
</evidence>
<comment type="caution">
    <text evidence="4">The sequence shown here is derived from an EMBL/GenBank/DDBJ whole genome shotgun (WGS) entry which is preliminary data.</text>
</comment>
<reference evidence="4 5" key="1">
    <citation type="submission" date="2022-01" db="EMBL/GenBank/DDBJ databases">
        <title>Nocardioides sp. nov., an actinomycete isolated from mining soil.</title>
        <authorList>
            <person name="Liu L."/>
        </authorList>
    </citation>
    <scope>NUCLEOTIDE SEQUENCE [LARGE SCALE GENOMIC DNA]</scope>
    <source>
        <strain evidence="4 5">KLBMP 9356</strain>
    </source>
</reference>
<dbReference type="InterPro" id="IPR040843">
    <property type="entry name" value="RAMA"/>
</dbReference>
<evidence type="ECO:0000259" key="3">
    <source>
        <dbReference type="Pfam" id="PF18755"/>
    </source>
</evidence>
<proteinExistence type="predicted"/>
<dbReference type="Pfam" id="PF07510">
    <property type="entry name" value="GmrSD_C"/>
    <property type="match status" value="1"/>
</dbReference>
<dbReference type="Pfam" id="PF03235">
    <property type="entry name" value="GmrSD_N"/>
    <property type="match status" value="1"/>
</dbReference>
<protein>
    <submittedName>
        <fullName evidence="4">DUF262 domain-containing protein</fullName>
    </submittedName>
</protein>
<feature type="domain" description="GmrSD restriction endonucleases N-terminal" evidence="1">
    <location>
        <begin position="10"/>
        <end position="242"/>
    </location>
</feature>
<dbReference type="RefSeq" id="WP_236398409.1">
    <property type="nucleotide sequence ID" value="NZ_JAKJHZ010000003.1"/>
</dbReference>
<sequence length="699" mass="79040">MDTGVRTPQEIFNLPQYLLVPIFQRPYVWEEEHQWTPLWQDVRRIAELRLTPQGASAKHFLGAVVLQAQQPGVNSLTARDLIDGQQRLTTIQLLMDAVALVLEELEHDNLAQQLADLTHNPAHFVGPGESTLKVRHTNRDHEPFDAVMNATPPLDYEHIPHADSRIVRAHRYFSDEVRSWLGSGDASDFAMRASALVSVLTQGLQIVTIDLKYDENSQEIFETLNARGTPLTAADLIKNYVFQRLTGEGADTARAYKEDWPFDTAFWEQEVSVGRYLLSRSSLFLSQWLISRTGEEIGPRVVFTRFKHFVEHQSNTSMSVLLQQIKEQADLYKTWTERSAATNDDLDPVLMCVYRMRAMDLETLKPILIWLHERPRPDSTLYPVVASTESWLVRRALLRLKIGDLGRVVADLIRAHRDVADDQLATQVAGYLAALDVESTYWPGDDEIRTALITEPIYRRIRRPRLRMFLEAVEDHLRGYNDKPLTLGRVPRKAFHIEHVLPRRWQQHWPVDDLAGEIDRQNHVHALGNLTLLTASLNASVSNGPWSGPTGKQRKLKDHDVFLMNGRIRDVENWDEEAIDARTDRMIDALLATWPVPAGHAGRVIAASQDSGASEIYLPHLVASGLLPVGTELRPRNGGPERAVVLADGRLAVDDKVYDSPSGAGQAVRGGATNGWQFWTLPDGRRLGRLREEALDRNS</sequence>
<dbReference type="InterPro" id="IPR011089">
    <property type="entry name" value="GmrSD_C"/>
</dbReference>
<dbReference type="PANTHER" id="PTHR35149:SF1">
    <property type="entry name" value="DUF5655 DOMAIN-CONTAINING PROTEIN"/>
    <property type="match status" value="1"/>
</dbReference>
<name>A0ABS9H855_9ACTN</name>
<accession>A0ABS9H855</accession>
<dbReference type="InterPro" id="IPR004919">
    <property type="entry name" value="GmrSD_N"/>
</dbReference>